<dbReference type="EMBL" id="FOYM01000034">
    <property type="protein sequence ID" value="SFR15026.1"/>
    <property type="molecule type" value="Genomic_DNA"/>
</dbReference>
<sequence>MSGEYIVSRDDWSLHRKGEIDRERHREKVREAIKKNLADVVSEERLMSII</sequence>
<gene>
    <name evidence="1" type="ORF">SAMN05660706_13414</name>
</gene>
<evidence type="ECO:0000313" key="1">
    <source>
        <dbReference type="EMBL" id="SFR15026.1"/>
    </source>
</evidence>
<name>A0A1I6EBA6_9FIRM</name>
<organism evidence="1 2">
    <name type="scientific">Desulfoscipio geothermicus DSM 3669</name>
    <dbReference type="NCBI Taxonomy" id="1121426"/>
    <lineage>
        <taxon>Bacteria</taxon>
        <taxon>Bacillati</taxon>
        <taxon>Bacillota</taxon>
        <taxon>Clostridia</taxon>
        <taxon>Eubacteriales</taxon>
        <taxon>Desulfallaceae</taxon>
        <taxon>Desulfoscipio</taxon>
    </lineage>
</organism>
<proteinExistence type="predicted"/>
<evidence type="ECO:0000313" key="2">
    <source>
        <dbReference type="Proteomes" id="UP000199584"/>
    </source>
</evidence>
<dbReference type="STRING" id="39060.SAMN05660706_13414"/>
<dbReference type="AlphaFoldDB" id="A0A1I6EBA6"/>
<dbReference type="Proteomes" id="UP000199584">
    <property type="component" value="Unassembled WGS sequence"/>
</dbReference>
<keyword evidence="2" id="KW-1185">Reference proteome</keyword>
<protein>
    <submittedName>
        <fullName evidence="1">Uncharacterized protein</fullName>
    </submittedName>
</protein>
<accession>A0A1I6EBA6</accession>
<reference evidence="2" key="1">
    <citation type="submission" date="2016-10" db="EMBL/GenBank/DDBJ databases">
        <authorList>
            <person name="Varghese N."/>
            <person name="Submissions S."/>
        </authorList>
    </citation>
    <scope>NUCLEOTIDE SEQUENCE [LARGE SCALE GENOMIC DNA]</scope>
    <source>
        <strain evidence="2">DSM 3669</strain>
    </source>
</reference>